<sequence>MPQDAIDPGQEVVITNPNHRMYNEWGEYAGLADTVPGLKPRHRISFDGDIFLANREDFKLV</sequence>
<protein>
    <submittedName>
        <fullName evidence="1">Uncharacterized protein</fullName>
    </submittedName>
</protein>
<evidence type="ECO:0000313" key="1">
    <source>
        <dbReference type="EMBL" id="RBP33613.1"/>
    </source>
</evidence>
<dbReference type="RefSeq" id="WP_113935330.1">
    <property type="nucleotide sequence ID" value="NZ_JACCEU010000027.1"/>
</dbReference>
<keyword evidence="2" id="KW-1185">Reference proteome</keyword>
<reference evidence="1 2" key="1">
    <citation type="submission" date="2018-06" db="EMBL/GenBank/DDBJ databases">
        <title>Genomic Encyclopedia of Type Strains, Phase IV (KMG-IV): sequencing the most valuable type-strain genomes for metagenomic binning, comparative biology and taxonomic classification.</title>
        <authorList>
            <person name="Goeker M."/>
        </authorList>
    </citation>
    <scope>NUCLEOTIDE SEQUENCE [LARGE SCALE GENOMIC DNA]</scope>
    <source>
        <strain evidence="1 2">DSM 25520</strain>
    </source>
</reference>
<dbReference type="Proteomes" id="UP000253628">
    <property type="component" value="Unassembled WGS sequence"/>
</dbReference>
<accession>A0A366GZR3</accession>
<evidence type="ECO:0000313" key="2">
    <source>
        <dbReference type="Proteomes" id="UP000253628"/>
    </source>
</evidence>
<dbReference type="AlphaFoldDB" id="A0A366GZR3"/>
<gene>
    <name evidence="1" type="ORF">DFR37_1264</name>
</gene>
<proteinExistence type="predicted"/>
<name>A0A366GZR3_9BURK</name>
<organism evidence="1 2">
    <name type="scientific">Eoetvoesiella caeni</name>
    <dbReference type="NCBI Taxonomy" id="645616"/>
    <lineage>
        <taxon>Bacteria</taxon>
        <taxon>Pseudomonadati</taxon>
        <taxon>Pseudomonadota</taxon>
        <taxon>Betaproteobacteria</taxon>
        <taxon>Burkholderiales</taxon>
        <taxon>Alcaligenaceae</taxon>
        <taxon>Eoetvoesiella</taxon>
    </lineage>
</organism>
<dbReference type="EMBL" id="QNRQ01000026">
    <property type="protein sequence ID" value="RBP33613.1"/>
    <property type="molecule type" value="Genomic_DNA"/>
</dbReference>
<comment type="caution">
    <text evidence="1">The sequence shown here is derived from an EMBL/GenBank/DDBJ whole genome shotgun (WGS) entry which is preliminary data.</text>
</comment>